<accession>A0ACA9KUK5</accession>
<name>A0ACA9KUK5_9GLOM</name>
<evidence type="ECO:0000313" key="1">
    <source>
        <dbReference type="EMBL" id="CAG8494281.1"/>
    </source>
</evidence>
<sequence>KSYADMFSKGSKFYPPTISFTDSGLKDLSIIQINNNYKGHY</sequence>
<gene>
    <name evidence="1" type="ORF">DHETER_LOCUS2703</name>
</gene>
<protein>
    <submittedName>
        <fullName evidence="1">16383_t:CDS:1</fullName>
    </submittedName>
</protein>
<reference evidence="1" key="1">
    <citation type="submission" date="2021-06" db="EMBL/GenBank/DDBJ databases">
        <authorList>
            <person name="Kallberg Y."/>
            <person name="Tangrot J."/>
            <person name="Rosling A."/>
        </authorList>
    </citation>
    <scope>NUCLEOTIDE SEQUENCE</scope>
    <source>
        <strain evidence="1">IL203A</strain>
    </source>
</reference>
<comment type="caution">
    <text evidence="1">The sequence shown here is derived from an EMBL/GenBank/DDBJ whole genome shotgun (WGS) entry which is preliminary data.</text>
</comment>
<proteinExistence type="predicted"/>
<dbReference type="Proteomes" id="UP000789702">
    <property type="component" value="Unassembled WGS sequence"/>
</dbReference>
<organism evidence="1 2">
    <name type="scientific">Dentiscutata heterogama</name>
    <dbReference type="NCBI Taxonomy" id="1316150"/>
    <lineage>
        <taxon>Eukaryota</taxon>
        <taxon>Fungi</taxon>
        <taxon>Fungi incertae sedis</taxon>
        <taxon>Mucoromycota</taxon>
        <taxon>Glomeromycotina</taxon>
        <taxon>Glomeromycetes</taxon>
        <taxon>Diversisporales</taxon>
        <taxon>Gigasporaceae</taxon>
        <taxon>Dentiscutata</taxon>
    </lineage>
</organism>
<keyword evidence="2" id="KW-1185">Reference proteome</keyword>
<feature type="non-terminal residue" evidence="1">
    <location>
        <position position="1"/>
    </location>
</feature>
<dbReference type="EMBL" id="CAJVPU010002060">
    <property type="protein sequence ID" value="CAG8494281.1"/>
    <property type="molecule type" value="Genomic_DNA"/>
</dbReference>
<evidence type="ECO:0000313" key="2">
    <source>
        <dbReference type="Proteomes" id="UP000789702"/>
    </source>
</evidence>